<dbReference type="EMBL" id="SSNZ01000007">
    <property type="protein sequence ID" value="THF48737.1"/>
    <property type="molecule type" value="Genomic_DNA"/>
</dbReference>
<reference evidence="1 2" key="1">
    <citation type="submission" date="2019-04" db="EMBL/GenBank/DDBJ databases">
        <title>Flavobacterium sp. nov. isolated from construction timber.</title>
        <authorList>
            <person name="Lin S.-Y."/>
            <person name="Chang C.-T."/>
            <person name="Young C.-C."/>
        </authorList>
    </citation>
    <scope>NUCLEOTIDE SEQUENCE [LARGE SCALE GENOMIC DNA]</scope>
    <source>
        <strain evidence="1 2">CC-CTC003</strain>
    </source>
</reference>
<evidence type="ECO:0000313" key="1">
    <source>
        <dbReference type="EMBL" id="THF48737.1"/>
    </source>
</evidence>
<dbReference type="Proteomes" id="UP000307507">
    <property type="component" value="Unassembled WGS sequence"/>
</dbReference>
<protein>
    <submittedName>
        <fullName evidence="1">Uncharacterized protein</fullName>
    </submittedName>
</protein>
<dbReference type="RefSeq" id="WP_136403730.1">
    <property type="nucleotide sequence ID" value="NZ_SSNZ01000007.1"/>
</dbReference>
<comment type="caution">
    <text evidence="1">The sequence shown here is derived from an EMBL/GenBank/DDBJ whole genome shotgun (WGS) entry which is preliminary data.</text>
</comment>
<proteinExistence type="predicted"/>
<evidence type="ECO:0000313" key="2">
    <source>
        <dbReference type="Proteomes" id="UP000307507"/>
    </source>
</evidence>
<accession>A0A4S3ZT04</accession>
<dbReference type="OrthoDB" id="1364040at2"/>
<sequence length="170" mass="19344">MAKKKINIVLILAVLGLWGTVAYKAVSQYFFSEEVKTAAIASDYNFKARKIERDTFTLEKINRDPFLNKALLRAESNPAVAPRTAVSGTRKVVPVKTVDDKPKVAKYWPIVSYYGYIKSGDKNELVMLKIGNKIHRLHKGQEVEGLMLNKVFKDSVEVRFNKENRIIRKG</sequence>
<gene>
    <name evidence="1" type="ORF">E6C50_13345</name>
</gene>
<keyword evidence="2" id="KW-1185">Reference proteome</keyword>
<organism evidence="1 2">
    <name type="scientific">Flavobacterium supellecticarium</name>
    <dbReference type="NCBI Taxonomy" id="2565924"/>
    <lineage>
        <taxon>Bacteria</taxon>
        <taxon>Pseudomonadati</taxon>
        <taxon>Bacteroidota</taxon>
        <taxon>Flavobacteriia</taxon>
        <taxon>Flavobacteriales</taxon>
        <taxon>Flavobacteriaceae</taxon>
        <taxon>Flavobacterium</taxon>
    </lineage>
</organism>
<name>A0A4S3ZT04_9FLAO</name>
<dbReference type="AlphaFoldDB" id="A0A4S3ZT04"/>